<protein>
    <recommendedName>
        <fullName evidence="2">D-xylose reductase [NAD(P)H]</fullName>
        <ecNumber evidence="2">1.1.1.307</ecNumber>
    </recommendedName>
</protein>
<dbReference type="PROSITE" id="PS00062">
    <property type="entry name" value="ALDOKETO_REDUCTASE_2"/>
    <property type="match status" value="1"/>
</dbReference>
<feature type="site" description="Lowers pKa of active site Tyr" evidence="9">
    <location>
        <position position="89"/>
    </location>
</feature>
<evidence type="ECO:0000256" key="8">
    <source>
        <dbReference type="PIRSR" id="PIRSR000097-1"/>
    </source>
</evidence>
<evidence type="ECO:0000256" key="5">
    <source>
        <dbReference type="ARBA" id="ARBA00025065"/>
    </source>
</evidence>
<dbReference type="PRINTS" id="PR00069">
    <property type="entry name" value="ALDKETRDTASE"/>
</dbReference>
<organism evidence="11 12">
    <name type="scientific">Aspergillus kawachii</name>
    <name type="common">White koji mold</name>
    <name type="synonym">Aspergillus awamori var. kawachi</name>
    <dbReference type="NCBI Taxonomy" id="1069201"/>
    <lineage>
        <taxon>Eukaryota</taxon>
        <taxon>Fungi</taxon>
        <taxon>Dikarya</taxon>
        <taxon>Ascomycota</taxon>
        <taxon>Pezizomycotina</taxon>
        <taxon>Eurotiomycetes</taxon>
        <taxon>Eurotiomycetidae</taxon>
        <taxon>Eurotiales</taxon>
        <taxon>Aspergillaceae</taxon>
        <taxon>Aspergillus</taxon>
        <taxon>Aspergillus subgen. Circumdati</taxon>
    </lineage>
</organism>
<accession>A0A146F2C3</accession>
<feature type="domain" description="NADP-dependent oxidoreductase" evidence="10">
    <location>
        <begin position="26"/>
        <end position="266"/>
    </location>
</feature>
<dbReference type="InterPro" id="IPR036812">
    <property type="entry name" value="NAD(P)_OxRdtase_dom_sf"/>
</dbReference>
<comment type="caution">
    <text evidence="11">The sequence shown here is derived from an EMBL/GenBank/DDBJ whole genome shotgun (WGS) entry which is preliminary data.</text>
</comment>
<comment type="function">
    <text evidence="5">Catalyzes the initial reaction in the xylose utilization pathway by reducing D-xylose into xylitol. Xylose is a major component of hemicelluloses such as xylan. Most fungi utilize D-xylose via three enzymatic reactions, xylose reductase (XR), xylitol dehydrogenase (XDH), and xylulokinase, to form xylulose 5-phosphate, which enters pentose phosphate pathway.</text>
</comment>
<evidence type="ECO:0000259" key="10">
    <source>
        <dbReference type="Pfam" id="PF00248"/>
    </source>
</evidence>
<dbReference type="GO" id="GO:0016652">
    <property type="term" value="F:oxidoreductase activity, acting on NAD(P)H as acceptor"/>
    <property type="evidence" value="ECO:0007669"/>
    <property type="project" value="InterPro"/>
</dbReference>
<dbReference type="AlphaFoldDB" id="A0A146F2C3"/>
<dbReference type="GO" id="GO:0016616">
    <property type="term" value="F:oxidoreductase activity, acting on the CH-OH group of donors, NAD or NADP as acceptor"/>
    <property type="evidence" value="ECO:0007669"/>
    <property type="project" value="UniProtKB-ARBA"/>
</dbReference>
<dbReference type="SUPFAM" id="SSF51430">
    <property type="entry name" value="NAD(P)-linked oxidoreductase"/>
    <property type="match status" value="1"/>
</dbReference>
<evidence type="ECO:0000256" key="2">
    <source>
        <dbReference type="ARBA" id="ARBA00012845"/>
    </source>
</evidence>
<dbReference type="PIRSF" id="PIRSF000097">
    <property type="entry name" value="AKR"/>
    <property type="match status" value="1"/>
</dbReference>
<keyword evidence="3" id="KW-0521">NADP</keyword>
<dbReference type="InterPro" id="IPR020471">
    <property type="entry name" value="AKR"/>
</dbReference>
<evidence type="ECO:0000256" key="6">
    <source>
        <dbReference type="ARBA" id="ARBA00047534"/>
    </source>
</evidence>
<keyword evidence="4" id="KW-0560">Oxidoreductase</keyword>
<dbReference type="Pfam" id="PF00248">
    <property type="entry name" value="Aldo_ket_red"/>
    <property type="match status" value="1"/>
</dbReference>
<name>A0A146F2C3_ASPKA</name>
<evidence type="ECO:0000313" key="11">
    <source>
        <dbReference type="EMBL" id="GAT20310.1"/>
    </source>
</evidence>
<comment type="catalytic activity">
    <reaction evidence="7">
        <text>xylitol + NAD(+) = D-xylose + NADH + H(+)</text>
        <dbReference type="Rhea" id="RHEA:27441"/>
        <dbReference type="ChEBI" id="CHEBI:15378"/>
        <dbReference type="ChEBI" id="CHEBI:17151"/>
        <dbReference type="ChEBI" id="CHEBI:53455"/>
        <dbReference type="ChEBI" id="CHEBI:57540"/>
        <dbReference type="ChEBI" id="CHEBI:57945"/>
        <dbReference type="EC" id="1.1.1.307"/>
    </reaction>
</comment>
<dbReference type="PANTHER" id="PTHR43827">
    <property type="entry name" value="2,5-DIKETO-D-GLUCONIC ACID REDUCTASE"/>
    <property type="match status" value="1"/>
</dbReference>
<dbReference type="Proteomes" id="UP000075230">
    <property type="component" value="Unassembled WGS sequence"/>
</dbReference>
<dbReference type="VEuPathDB" id="FungiDB:ASPFODRAFT_50322"/>
<gene>
    <name evidence="11" type="ORF">RIB2604_00609030</name>
</gene>
<comment type="catalytic activity">
    <reaction evidence="6">
        <text>xylitol + NADP(+) = D-xylose + NADPH + H(+)</text>
        <dbReference type="Rhea" id="RHEA:27445"/>
        <dbReference type="ChEBI" id="CHEBI:15378"/>
        <dbReference type="ChEBI" id="CHEBI:17151"/>
        <dbReference type="ChEBI" id="CHEBI:53455"/>
        <dbReference type="ChEBI" id="CHEBI:57783"/>
        <dbReference type="ChEBI" id="CHEBI:58349"/>
        <dbReference type="EC" id="1.1.1.307"/>
    </reaction>
</comment>
<dbReference type="InterPro" id="IPR044494">
    <property type="entry name" value="AKR3C2/3"/>
</dbReference>
<feature type="active site" description="Proton donor" evidence="8">
    <location>
        <position position="64"/>
    </location>
</feature>
<dbReference type="FunFam" id="3.20.20.100:FF:000002">
    <property type="entry name" value="2,5-diketo-D-gluconic acid reductase A"/>
    <property type="match status" value="1"/>
</dbReference>
<dbReference type="Gene3D" id="3.20.20.100">
    <property type="entry name" value="NADP-dependent oxidoreductase domain"/>
    <property type="match status" value="1"/>
</dbReference>
<sequence length="318" mass="35403">MANTLKSMPSVKLNDGTCVPQLGYGCGTAWYKKEGDTSINRELVESIKDAIRLGYLHLDGAETYRTEPELGLAIKESGVERDKLFVTTKVSVNIADIPRAIDASLEKLQLDYVDLSSSDLQTAWAAMEQVKAAGKARSIGVSNFLQSHLEAILETATVPPSINQIEFHPYLQHGNLLDFHKSQGIQTASYGPLTPIIRSKGGPVDDLLPHLAKKYAVSEGEILLRWSIDRGCITITTSSKESRLSSYLRALTFQLTPREIDDISAAGQQKHFRAFWQGKFASEDRTKRTRAMENCKRYVVGEDWLRSKSFNLCKFGTE</sequence>
<proteinExistence type="inferred from homology"/>
<dbReference type="InterPro" id="IPR023210">
    <property type="entry name" value="NADP_OxRdtase_dom"/>
</dbReference>
<dbReference type="PANTHER" id="PTHR43827:SF3">
    <property type="entry name" value="NADP-DEPENDENT OXIDOREDUCTASE DOMAIN-CONTAINING PROTEIN"/>
    <property type="match status" value="1"/>
</dbReference>
<evidence type="ECO:0000256" key="1">
    <source>
        <dbReference type="ARBA" id="ARBA00007905"/>
    </source>
</evidence>
<dbReference type="EC" id="1.1.1.307" evidence="2"/>
<reference evidence="12" key="2">
    <citation type="submission" date="2016-02" db="EMBL/GenBank/DDBJ databases">
        <title>Genome sequencing of Aspergillus luchuensis NBRC 4314.</title>
        <authorList>
            <person name="Yamada O."/>
        </authorList>
    </citation>
    <scope>NUCLEOTIDE SEQUENCE [LARGE SCALE GENOMIC DNA]</scope>
    <source>
        <strain evidence="12">RIB 2604</strain>
    </source>
</reference>
<dbReference type="CDD" id="cd19120">
    <property type="entry name" value="AKR_AKR3C2-3"/>
    <property type="match status" value="1"/>
</dbReference>
<comment type="similarity">
    <text evidence="1">Belongs to the aldo/keto reductase family.</text>
</comment>
<evidence type="ECO:0000313" key="12">
    <source>
        <dbReference type="Proteomes" id="UP000075230"/>
    </source>
</evidence>
<evidence type="ECO:0000256" key="9">
    <source>
        <dbReference type="PIRSR" id="PIRSR000097-3"/>
    </source>
</evidence>
<reference evidence="11 12" key="1">
    <citation type="journal article" date="2016" name="DNA Res.">
        <title>Genome sequence of Aspergillus luchuensis NBRC 4314.</title>
        <authorList>
            <person name="Yamada O."/>
            <person name="Machida M."/>
            <person name="Hosoyama A."/>
            <person name="Goto M."/>
            <person name="Takahashi T."/>
            <person name="Futagami T."/>
            <person name="Yamagata Y."/>
            <person name="Takeuchi M."/>
            <person name="Kobayashi T."/>
            <person name="Koike H."/>
            <person name="Abe K."/>
            <person name="Asai K."/>
            <person name="Arita M."/>
            <person name="Fujita N."/>
            <person name="Fukuda K."/>
            <person name="Higa K."/>
            <person name="Horikawa H."/>
            <person name="Ishikawa T."/>
            <person name="Jinno K."/>
            <person name="Kato Y."/>
            <person name="Kirimura K."/>
            <person name="Mizutani O."/>
            <person name="Nakasone K."/>
            <person name="Sano M."/>
            <person name="Shiraishi Y."/>
            <person name="Tsukahara M."/>
            <person name="Gomi K."/>
        </authorList>
    </citation>
    <scope>NUCLEOTIDE SEQUENCE [LARGE SCALE GENOMIC DNA]</scope>
    <source>
        <strain evidence="11 12">RIB 2604</strain>
    </source>
</reference>
<dbReference type="InterPro" id="IPR018170">
    <property type="entry name" value="Aldo/ket_reductase_CS"/>
</dbReference>
<dbReference type="PROSITE" id="PS51257">
    <property type="entry name" value="PROKAR_LIPOPROTEIN"/>
    <property type="match status" value="1"/>
</dbReference>
<evidence type="ECO:0000256" key="7">
    <source>
        <dbReference type="ARBA" id="ARBA00049485"/>
    </source>
</evidence>
<evidence type="ECO:0000256" key="4">
    <source>
        <dbReference type="ARBA" id="ARBA00023002"/>
    </source>
</evidence>
<evidence type="ECO:0000256" key="3">
    <source>
        <dbReference type="ARBA" id="ARBA00022857"/>
    </source>
</evidence>
<dbReference type="EMBL" id="BCWF01000006">
    <property type="protein sequence ID" value="GAT20310.1"/>
    <property type="molecule type" value="Genomic_DNA"/>
</dbReference>